<dbReference type="EMBL" id="AZEE01000010">
    <property type="protein sequence ID" value="KRK99474.1"/>
    <property type="molecule type" value="Genomic_DNA"/>
</dbReference>
<evidence type="ECO:0000313" key="1">
    <source>
        <dbReference type="EMBL" id="KRK99474.1"/>
    </source>
</evidence>
<dbReference type="STRING" id="1423776.FD04_GL002292"/>
<reference evidence="1 2" key="1">
    <citation type="journal article" date="2015" name="Genome Announc.">
        <title>Expanding the biotechnology potential of lactobacilli through comparative genomics of 213 strains and associated genera.</title>
        <authorList>
            <person name="Sun Z."/>
            <person name="Harris H.M."/>
            <person name="McCann A."/>
            <person name="Guo C."/>
            <person name="Argimon S."/>
            <person name="Zhang W."/>
            <person name="Yang X."/>
            <person name="Jeffery I.B."/>
            <person name="Cooney J.C."/>
            <person name="Kagawa T.F."/>
            <person name="Liu W."/>
            <person name="Song Y."/>
            <person name="Salvetti E."/>
            <person name="Wrobel A."/>
            <person name="Rasinkangas P."/>
            <person name="Parkhill J."/>
            <person name="Rea M.C."/>
            <person name="O'Sullivan O."/>
            <person name="Ritari J."/>
            <person name="Douillard F.P."/>
            <person name="Paul Ross R."/>
            <person name="Yang R."/>
            <person name="Briner A.E."/>
            <person name="Felis G.E."/>
            <person name="de Vos W.M."/>
            <person name="Barrangou R."/>
            <person name="Klaenhammer T.R."/>
            <person name="Caufield P.W."/>
            <person name="Cui Y."/>
            <person name="Zhang H."/>
            <person name="O'Toole P.W."/>
        </authorList>
    </citation>
    <scope>NUCLEOTIDE SEQUENCE [LARGE SCALE GENOMIC DNA]</scope>
    <source>
        <strain evidence="1 2">DSM 19909</strain>
    </source>
</reference>
<dbReference type="GO" id="GO:0005829">
    <property type="term" value="C:cytosol"/>
    <property type="evidence" value="ECO:0007669"/>
    <property type="project" value="TreeGrafter"/>
</dbReference>
<dbReference type="Gene3D" id="3.30.1240.10">
    <property type="match status" value="1"/>
</dbReference>
<name>A0A0R1M555_9LACO</name>
<keyword evidence="1" id="KW-0378">Hydrolase</keyword>
<protein>
    <submittedName>
        <fullName evidence="1">Cof family hydrolase</fullName>
    </submittedName>
</protein>
<dbReference type="PANTHER" id="PTHR10000:SF25">
    <property type="entry name" value="PHOSPHATASE YKRA-RELATED"/>
    <property type="match status" value="1"/>
</dbReference>
<keyword evidence="2" id="KW-1185">Reference proteome</keyword>
<dbReference type="NCBIfam" id="TIGR01484">
    <property type="entry name" value="HAD-SF-IIB"/>
    <property type="match status" value="1"/>
</dbReference>
<dbReference type="SUPFAM" id="SSF56784">
    <property type="entry name" value="HAD-like"/>
    <property type="match status" value="1"/>
</dbReference>
<dbReference type="PANTHER" id="PTHR10000">
    <property type="entry name" value="PHOSPHOSERINE PHOSPHATASE"/>
    <property type="match status" value="1"/>
</dbReference>
<dbReference type="Pfam" id="PF08282">
    <property type="entry name" value="Hydrolase_3"/>
    <property type="match status" value="1"/>
</dbReference>
<dbReference type="OrthoDB" id="9810101at2"/>
<accession>A0A0R1M555</accession>
<proteinExistence type="predicted"/>
<dbReference type="Proteomes" id="UP000051160">
    <property type="component" value="Unassembled WGS sequence"/>
</dbReference>
<dbReference type="PROSITE" id="PS01228">
    <property type="entry name" value="COF_1"/>
    <property type="match status" value="1"/>
</dbReference>
<dbReference type="InterPro" id="IPR000150">
    <property type="entry name" value="Cof"/>
</dbReference>
<dbReference type="RefSeq" id="WP_056946510.1">
    <property type="nucleotide sequence ID" value="NZ_AZEE01000010.1"/>
</dbReference>
<organism evidence="1 2">
    <name type="scientific">Secundilactobacillus odoratitofui DSM 19909 = JCM 15043</name>
    <dbReference type="NCBI Taxonomy" id="1423776"/>
    <lineage>
        <taxon>Bacteria</taxon>
        <taxon>Bacillati</taxon>
        <taxon>Bacillota</taxon>
        <taxon>Bacilli</taxon>
        <taxon>Lactobacillales</taxon>
        <taxon>Lactobacillaceae</taxon>
        <taxon>Secundilactobacillus</taxon>
    </lineage>
</organism>
<dbReference type="GO" id="GO:0000287">
    <property type="term" value="F:magnesium ion binding"/>
    <property type="evidence" value="ECO:0007669"/>
    <property type="project" value="TreeGrafter"/>
</dbReference>
<sequence>MVKAIVFFDLDGTLLNAQTKLDEEVIAAVQQLKANDILPVIATGRNIFEIRTVIQQTQIDTLVSANGSYVVANGKPVHTAALSKDVIGRLTKLIADNHDAYAVLNQNADRINQMTDTVKKTYHYINSPIPIIDPTFWHLYPVHMMLILTTPEHDALYQRAFKGELAFYRQTPYSIDVVAPDSSKQAGIQHLLALADYQNIPTYAFGDGNNDLPMFQTVDHAIAMANGLDTVKQAAEFVTTANTDHGIVNGLKHYHLI</sequence>
<evidence type="ECO:0000313" key="2">
    <source>
        <dbReference type="Proteomes" id="UP000051160"/>
    </source>
</evidence>
<comment type="caution">
    <text evidence="1">The sequence shown here is derived from an EMBL/GenBank/DDBJ whole genome shotgun (WGS) entry which is preliminary data.</text>
</comment>
<dbReference type="PATRIC" id="fig|1423776.4.peg.2321"/>
<dbReference type="AlphaFoldDB" id="A0A0R1M555"/>
<dbReference type="GO" id="GO:0016791">
    <property type="term" value="F:phosphatase activity"/>
    <property type="evidence" value="ECO:0007669"/>
    <property type="project" value="TreeGrafter"/>
</dbReference>
<dbReference type="NCBIfam" id="TIGR00099">
    <property type="entry name" value="Cof-subfamily"/>
    <property type="match status" value="1"/>
</dbReference>
<dbReference type="SFLD" id="SFLDS00003">
    <property type="entry name" value="Haloacid_Dehalogenase"/>
    <property type="match status" value="1"/>
</dbReference>
<dbReference type="SFLD" id="SFLDG01140">
    <property type="entry name" value="C2.B:_Phosphomannomutase_and_P"/>
    <property type="match status" value="1"/>
</dbReference>
<dbReference type="Gene3D" id="3.40.50.1000">
    <property type="entry name" value="HAD superfamily/HAD-like"/>
    <property type="match status" value="1"/>
</dbReference>
<dbReference type="InterPro" id="IPR006379">
    <property type="entry name" value="HAD-SF_hydro_IIB"/>
</dbReference>
<gene>
    <name evidence="1" type="ORF">FD04_GL002292</name>
</gene>
<dbReference type="InterPro" id="IPR036412">
    <property type="entry name" value="HAD-like_sf"/>
</dbReference>
<dbReference type="InterPro" id="IPR023214">
    <property type="entry name" value="HAD_sf"/>
</dbReference>